<dbReference type="AlphaFoldDB" id="A0A845F032"/>
<sequence length="85" mass="10200">MEDSRYRIMFTYRMRSVGFLCLHCFDTIEKQIVTVPVYSGYNGVEIHHDSMQRFPKELLETLRNEKEKIDDGFYSIRTWDVENLG</sequence>
<reference evidence="1 2" key="1">
    <citation type="submission" date="2019-11" db="EMBL/GenBank/DDBJ databases">
        <title>Genome sequences of 17 halophilic strains isolated from different environments.</title>
        <authorList>
            <person name="Furrow R.E."/>
        </authorList>
    </citation>
    <scope>NUCLEOTIDE SEQUENCE [LARGE SCALE GENOMIC DNA]</scope>
    <source>
        <strain evidence="1 2">22506_14_FS</strain>
    </source>
</reference>
<dbReference type="RefSeq" id="WP_098443739.1">
    <property type="nucleotide sequence ID" value="NZ_WMEY01000003.1"/>
</dbReference>
<comment type="caution">
    <text evidence="1">The sequence shown here is derived from an EMBL/GenBank/DDBJ whole genome shotgun (WGS) entry which is preliminary data.</text>
</comment>
<gene>
    <name evidence="1" type="ORF">GLW07_12325</name>
</gene>
<evidence type="ECO:0000313" key="1">
    <source>
        <dbReference type="EMBL" id="MYL64139.1"/>
    </source>
</evidence>
<evidence type="ECO:0000313" key="2">
    <source>
        <dbReference type="Proteomes" id="UP000447833"/>
    </source>
</evidence>
<name>A0A845F032_9BACL</name>
<organism evidence="1 2">
    <name type="scientific">Guptibacillus hwajinpoensis</name>
    <dbReference type="NCBI Taxonomy" id="208199"/>
    <lineage>
        <taxon>Bacteria</taxon>
        <taxon>Bacillati</taxon>
        <taxon>Bacillota</taxon>
        <taxon>Bacilli</taxon>
        <taxon>Bacillales</taxon>
        <taxon>Guptibacillaceae</taxon>
        <taxon>Guptibacillus</taxon>
    </lineage>
</organism>
<accession>A0A845F032</accession>
<protein>
    <submittedName>
        <fullName evidence="1">Uncharacterized protein</fullName>
    </submittedName>
</protein>
<dbReference type="Proteomes" id="UP000447833">
    <property type="component" value="Unassembled WGS sequence"/>
</dbReference>
<dbReference type="EMBL" id="WMEY01000003">
    <property type="protein sequence ID" value="MYL64139.1"/>
    <property type="molecule type" value="Genomic_DNA"/>
</dbReference>
<proteinExistence type="predicted"/>